<organism evidence="1 2">
    <name type="scientific">Geotrichum galactomycetum</name>
    <dbReference type="NCBI Taxonomy" id="27317"/>
    <lineage>
        <taxon>Eukaryota</taxon>
        <taxon>Fungi</taxon>
        <taxon>Dikarya</taxon>
        <taxon>Ascomycota</taxon>
        <taxon>Saccharomycotina</taxon>
        <taxon>Dipodascomycetes</taxon>
        <taxon>Dipodascales</taxon>
        <taxon>Dipodascaceae</taxon>
        <taxon>Geotrichum</taxon>
    </lineage>
</organism>
<accession>A0ACB6V992</accession>
<comment type="caution">
    <text evidence="1">The sequence shown here is derived from an EMBL/GenBank/DDBJ whole genome shotgun (WGS) entry which is preliminary data.</text>
</comment>
<evidence type="ECO:0000313" key="2">
    <source>
        <dbReference type="Proteomes" id="UP000744676"/>
    </source>
</evidence>
<gene>
    <name evidence="1" type="ORF">D0Z00_000712</name>
</gene>
<protein>
    <submittedName>
        <fullName evidence="1">Uncharacterized protein</fullName>
    </submittedName>
</protein>
<proteinExistence type="predicted"/>
<evidence type="ECO:0000313" key="1">
    <source>
        <dbReference type="EMBL" id="KAF5101850.1"/>
    </source>
</evidence>
<dbReference type="Proteomes" id="UP000744676">
    <property type="component" value="Unassembled WGS sequence"/>
</dbReference>
<sequence length="375" mass="38052">MTKVVVAGAAGGIGQPLSLLLKLSPYVTELALYDVVNTPGVAADLSHISTAAAVTGHLPKKSAAEDPTSEDGLKQALTGAGLVIVPAGVPRKPGMTRDDLFNVNAGIVRTIADGVARHAPTAFLLIISNPVNSTVPVAAGVLRQHGVFDARRVFGVTTLDVVRAATFTSSVLSRVGGQATRPDDVAVPVVGGHSGETIVPLLSQATMRGARVSGPGAQALAPGTPELAALVKRIQFGGDEVVKAKNGGGSATLSMAYAGYTFAEAVLRAAAVPQTPTAAAPITAETYVYIGPGSQVAGAAQVRAALGSGDAALDYFSVPVVLGPAGATQVLDPTLLTRVSDYERELLQVAVKGLAGNITKGLEFVEKNPVNFSKL</sequence>
<reference evidence="1 2" key="1">
    <citation type="journal article" date="2020" name="Front. Microbiol.">
        <title>Phenotypic and Genetic Characterization of the Cheese Ripening Yeast Geotrichum candidum.</title>
        <authorList>
            <person name="Perkins V."/>
            <person name="Vignola S."/>
            <person name="Lessard M.H."/>
            <person name="Plante P.L."/>
            <person name="Corbeil J."/>
            <person name="Dugat-Bony E."/>
            <person name="Frenette M."/>
            <person name="Labrie S."/>
        </authorList>
    </citation>
    <scope>NUCLEOTIDE SEQUENCE [LARGE SCALE GENOMIC DNA]</scope>
    <source>
        <strain evidence="1 2">LMA-1147</strain>
    </source>
</reference>
<keyword evidence="2" id="KW-1185">Reference proteome</keyword>
<dbReference type="EMBL" id="QVQA01000009">
    <property type="protein sequence ID" value="KAF5101850.1"/>
    <property type="molecule type" value="Genomic_DNA"/>
</dbReference>
<name>A0ACB6V992_9ASCO</name>